<dbReference type="PANTHER" id="PTHR10846">
    <property type="entry name" value="SODIUM/POTASSIUM/CALCIUM EXCHANGER"/>
    <property type="match status" value="1"/>
</dbReference>
<evidence type="ECO:0000256" key="3">
    <source>
        <dbReference type="ARBA" id="ARBA00022989"/>
    </source>
</evidence>
<evidence type="ECO:0000256" key="1">
    <source>
        <dbReference type="ARBA" id="ARBA00004141"/>
    </source>
</evidence>
<dbReference type="GO" id="GO:0008273">
    <property type="term" value="F:calcium, potassium:sodium antiporter activity"/>
    <property type="evidence" value="ECO:0007669"/>
    <property type="project" value="TreeGrafter"/>
</dbReference>
<dbReference type="RefSeq" id="WP_004849304.1">
    <property type="nucleotide sequence ID" value="NZ_CP102278.1"/>
</dbReference>
<comment type="subcellular location">
    <subcellularLocation>
        <location evidence="1">Membrane</location>
        <topology evidence="1">Multi-pass membrane protein</topology>
    </subcellularLocation>
</comment>
<reference evidence="7 8" key="1">
    <citation type="submission" date="2018-08" db="EMBL/GenBank/DDBJ databases">
        <title>A genome reference for cultivated species of the human gut microbiota.</title>
        <authorList>
            <person name="Zou Y."/>
            <person name="Xue W."/>
            <person name="Luo G."/>
        </authorList>
    </citation>
    <scope>NUCLEOTIDE SEQUENCE [LARGE SCALE GENOMIC DNA]</scope>
    <source>
        <strain evidence="7 8">AF22-21</strain>
    </source>
</reference>
<keyword evidence="4 5" id="KW-0472">Membrane</keyword>
<dbReference type="EMBL" id="QRVK01000008">
    <property type="protein sequence ID" value="RGS43281.1"/>
    <property type="molecule type" value="Genomic_DNA"/>
</dbReference>
<evidence type="ECO:0000313" key="7">
    <source>
        <dbReference type="EMBL" id="RGS43281.1"/>
    </source>
</evidence>
<dbReference type="OrthoDB" id="9794225at2"/>
<dbReference type="GO" id="GO:0005262">
    <property type="term" value="F:calcium channel activity"/>
    <property type="evidence" value="ECO:0007669"/>
    <property type="project" value="TreeGrafter"/>
</dbReference>
<evidence type="ECO:0000256" key="2">
    <source>
        <dbReference type="ARBA" id="ARBA00022692"/>
    </source>
</evidence>
<comment type="caution">
    <text evidence="7">The sequence shown here is derived from an EMBL/GenBank/DDBJ whole genome shotgun (WGS) entry which is preliminary data.</text>
</comment>
<organism evidence="7 8">
    <name type="scientific">Coprococcus eutactus</name>
    <dbReference type="NCBI Taxonomy" id="33043"/>
    <lineage>
        <taxon>Bacteria</taxon>
        <taxon>Bacillati</taxon>
        <taxon>Bacillota</taxon>
        <taxon>Clostridia</taxon>
        <taxon>Lachnospirales</taxon>
        <taxon>Lachnospiraceae</taxon>
        <taxon>Coprococcus</taxon>
    </lineage>
</organism>
<dbReference type="GeneID" id="92832735"/>
<feature type="domain" description="Sodium/calcium exchanger membrane region" evidence="6">
    <location>
        <begin position="176"/>
        <end position="314"/>
    </location>
</feature>
<dbReference type="InterPro" id="IPR004481">
    <property type="entry name" value="K/Na/Ca-exchanger"/>
</dbReference>
<feature type="transmembrane region" description="Helical" evidence="5">
    <location>
        <begin position="84"/>
        <end position="102"/>
    </location>
</feature>
<keyword evidence="3 5" id="KW-1133">Transmembrane helix</keyword>
<dbReference type="NCBIfam" id="TIGR00367">
    <property type="entry name" value="calcium/sodium antiporter"/>
    <property type="match status" value="1"/>
</dbReference>
<feature type="transmembrane region" description="Helical" evidence="5">
    <location>
        <begin position="175"/>
        <end position="198"/>
    </location>
</feature>
<dbReference type="PANTHER" id="PTHR10846:SF8">
    <property type="entry name" value="INNER MEMBRANE PROTEIN YRBG"/>
    <property type="match status" value="1"/>
</dbReference>
<feature type="transmembrane region" description="Helical" evidence="5">
    <location>
        <begin position="300"/>
        <end position="316"/>
    </location>
</feature>
<dbReference type="Proteomes" id="UP000283295">
    <property type="component" value="Unassembled WGS sequence"/>
</dbReference>
<dbReference type="InterPro" id="IPR004837">
    <property type="entry name" value="NaCa_Exmemb"/>
</dbReference>
<feature type="transmembrane region" description="Helical" evidence="5">
    <location>
        <begin position="137"/>
        <end position="154"/>
    </location>
</feature>
<feature type="transmembrane region" description="Helical" evidence="5">
    <location>
        <begin position="109"/>
        <end position="131"/>
    </location>
</feature>
<proteinExistence type="predicted"/>
<name>A0A3R6AS89_9FIRM</name>
<dbReference type="Pfam" id="PF01699">
    <property type="entry name" value="Na_Ca_ex"/>
    <property type="match status" value="2"/>
</dbReference>
<dbReference type="GO" id="GO:0005886">
    <property type="term" value="C:plasma membrane"/>
    <property type="evidence" value="ECO:0007669"/>
    <property type="project" value="TreeGrafter"/>
</dbReference>
<dbReference type="InterPro" id="IPR044880">
    <property type="entry name" value="NCX_ion-bd_dom_sf"/>
</dbReference>
<feature type="transmembrane region" description="Helical" evidence="5">
    <location>
        <begin position="244"/>
        <end position="265"/>
    </location>
</feature>
<dbReference type="AlphaFoldDB" id="A0A3R6AS89"/>
<gene>
    <name evidence="7" type="ORF">DWX94_05250</name>
</gene>
<protein>
    <submittedName>
        <fullName evidence="7">Sodium:calcium antiporter</fullName>
    </submittedName>
</protein>
<dbReference type="GO" id="GO:0006874">
    <property type="term" value="P:intracellular calcium ion homeostasis"/>
    <property type="evidence" value="ECO:0007669"/>
    <property type="project" value="TreeGrafter"/>
</dbReference>
<evidence type="ECO:0000313" key="8">
    <source>
        <dbReference type="Proteomes" id="UP000283295"/>
    </source>
</evidence>
<evidence type="ECO:0000259" key="6">
    <source>
        <dbReference type="Pfam" id="PF01699"/>
    </source>
</evidence>
<keyword evidence="2 5" id="KW-0812">Transmembrane</keyword>
<dbReference type="Gene3D" id="1.20.1420.30">
    <property type="entry name" value="NCX, central ion-binding region"/>
    <property type="match status" value="1"/>
</dbReference>
<sequence>MEILKMLGQILLLVLGFVFMIKGADIFVDGASKIAVKCNIPEMVVGLTIVAMGTSAPEAAVSIKAALSPEGAGITVGNVLGSNIINILVILGVTALIAALPIKKNTLRIDIPFVIAASIMILGMGYFDGVLSRLEGVIFYIVFIIFLVYLVISAKKGNSESDSIVITEKDKAPRLILFIIIGLALVVVGSNFTVNAASYIAGKLGMTERLIGLTIVAFGTSLPELVTSCTAAKKGQTDIAIGNIVGSNIFNILFVAGTTMLITPVQFEKNFLVDGIMAIVAAVLLWVCSARKKKLTKPGGIVMLAVYAVYFAYIMYKNYMS</sequence>
<feature type="domain" description="Sodium/calcium exchanger membrane region" evidence="6">
    <location>
        <begin position="10"/>
        <end position="150"/>
    </location>
</feature>
<evidence type="ECO:0000256" key="5">
    <source>
        <dbReference type="SAM" id="Phobius"/>
    </source>
</evidence>
<feature type="transmembrane region" description="Helical" evidence="5">
    <location>
        <begin position="271"/>
        <end position="288"/>
    </location>
</feature>
<accession>A0A3R6AS89</accession>
<feature type="transmembrane region" description="Helical" evidence="5">
    <location>
        <begin position="210"/>
        <end position="232"/>
    </location>
</feature>
<evidence type="ECO:0000256" key="4">
    <source>
        <dbReference type="ARBA" id="ARBA00023136"/>
    </source>
</evidence>